<protein>
    <recommendedName>
        <fullName evidence="1">GerMN domain-containing protein</fullName>
    </recommendedName>
</protein>
<accession>A0ABP9ST63</accession>
<reference evidence="3" key="1">
    <citation type="journal article" date="2019" name="Int. J. Syst. Evol. Microbiol.">
        <title>The Global Catalogue of Microorganisms (GCM) 10K type strain sequencing project: providing services to taxonomists for standard genome sequencing and annotation.</title>
        <authorList>
            <consortium name="The Broad Institute Genomics Platform"/>
            <consortium name="The Broad Institute Genome Sequencing Center for Infectious Disease"/>
            <person name="Wu L."/>
            <person name="Ma J."/>
        </authorList>
    </citation>
    <scope>NUCLEOTIDE SEQUENCE [LARGE SCALE GENOMIC DNA]</scope>
    <source>
        <strain evidence="3">JCM 18304</strain>
    </source>
</reference>
<proteinExistence type="predicted"/>
<evidence type="ECO:0000313" key="3">
    <source>
        <dbReference type="Proteomes" id="UP001501570"/>
    </source>
</evidence>
<gene>
    <name evidence="2" type="ORF">GCM10023322_81840</name>
</gene>
<feature type="domain" description="GerMN" evidence="1">
    <location>
        <begin position="64"/>
        <end position="133"/>
    </location>
</feature>
<organism evidence="2 3">
    <name type="scientific">Rugosimonospora acidiphila</name>
    <dbReference type="NCBI Taxonomy" id="556531"/>
    <lineage>
        <taxon>Bacteria</taxon>
        <taxon>Bacillati</taxon>
        <taxon>Actinomycetota</taxon>
        <taxon>Actinomycetes</taxon>
        <taxon>Micromonosporales</taxon>
        <taxon>Micromonosporaceae</taxon>
        <taxon>Rugosimonospora</taxon>
    </lineage>
</organism>
<dbReference type="Pfam" id="PF10646">
    <property type="entry name" value="Germane"/>
    <property type="match status" value="1"/>
</dbReference>
<name>A0ABP9ST63_9ACTN</name>
<sequence length="164" mass="16369">MSGAAVRRTLVVVAALAVSLLAGCGVRPSGVITGGPAPQAPGEKVQLYLLSHAMLTPVVRPLTAVPTPTQALEQLAAGPDGDELAQGYTTEVPRDVAPVVVTIRSSSVTVKLSSDPAGLSAAAVGQIVCTVGEVVVTAGQQARPAVTLIGQGHSRGPLACPLPQ</sequence>
<dbReference type="InterPro" id="IPR019606">
    <property type="entry name" value="GerMN"/>
</dbReference>
<dbReference type="Proteomes" id="UP001501570">
    <property type="component" value="Unassembled WGS sequence"/>
</dbReference>
<dbReference type="PROSITE" id="PS51257">
    <property type="entry name" value="PROKAR_LIPOPROTEIN"/>
    <property type="match status" value="1"/>
</dbReference>
<dbReference type="RefSeq" id="WP_345639128.1">
    <property type="nucleotide sequence ID" value="NZ_BAABJQ010000051.1"/>
</dbReference>
<keyword evidence="3" id="KW-1185">Reference proteome</keyword>
<comment type="caution">
    <text evidence="2">The sequence shown here is derived from an EMBL/GenBank/DDBJ whole genome shotgun (WGS) entry which is preliminary data.</text>
</comment>
<evidence type="ECO:0000313" key="2">
    <source>
        <dbReference type="EMBL" id="GAA5201573.1"/>
    </source>
</evidence>
<dbReference type="EMBL" id="BAABJQ010000051">
    <property type="protein sequence ID" value="GAA5201573.1"/>
    <property type="molecule type" value="Genomic_DNA"/>
</dbReference>
<evidence type="ECO:0000259" key="1">
    <source>
        <dbReference type="Pfam" id="PF10646"/>
    </source>
</evidence>